<dbReference type="InterPro" id="IPR016181">
    <property type="entry name" value="Acyl_CoA_acyltransferase"/>
</dbReference>
<dbReference type="SUPFAM" id="SSF55729">
    <property type="entry name" value="Acyl-CoA N-acyltransferases (Nat)"/>
    <property type="match status" value="1"/>
</dbReference>
<dbReference type="AlphaFoldDB" id="A0A7M1SYS6"/>
<organism evidence="2 3">
    <name type="scientific">Ruania alkalisoli</name>
    <dbReference type="NCBI Taxonomy" id="2779775"/>
    <lineage>
        <taxon>Bacteria</taxon>
        <taxon>Bacillati</taxon>
        <taxon>Actinomycetota</taxon>
        <taxon>Actinomycetes</taxon>
        <taxon>Micrococcales</taxon>
        <taxon>Ruaniaceae</taxon>
        <taxon>Ruania</taxon>
    </lineage>
</organism>
<evidence type="ECO:0000259" key="1">
    <source>
        <dbReference type="PROSITE" id="PS51186"/>
    </source>
</evidence>
<keyword evidence="2" id="KW-0808">Transferase</keyword>
<dbReference type="InterPro" id="IPR025289">
    <property type="entry name" value="DUF4081"/>
</dbReference>
<dbReference type="PROSITE" id="PS51186">
    <property type="entry name" value="GNAT"/>
    <property type="match status" value="1"/>
</dbReference>
<dbReference type="InterPro" id="IPR000182">
    <property type="entry name" value="GNAT_dom"/>
</dbReference>
<dbReference type="Pfam" id="PF13312">
    <property type="entry name" value="DUF4081"/>
    <property type="match status" value="1"/>
</dbReference>
<accession>A0A7M1SYS6</accession>
<dbReference type="PANTHER" id="PTHR43072">
    <property type="entry name" value="N-ACETYLTRANSFERASE"/>
    <property type="match status" value="1"/>
</dbReference>
<dbReference type="GO" id="GO:0016747">
    <property type="term" value="F:acyltransferase activity, transferring groups other than amino-acyl groups"/>
    <property type="evidence" value="ECO:0007669"/>
    <property type="project" value="InterPro"/>
</dbReference>
<keyword evidence="3" id="KW-1185">Reference proteome</keyword>
<gene>
    <name evidence="2" type="ORF">IM660_07560</name>
</gene>
<dbReference type="Pfam" id="PF00583">
    <property type="entry name" value="Acetyltransf_1"/>
    <property type="match status" value="1"/>
</dbReference>
<sequence>MRPEPVPEPLVTSARSADAGELLRFCQAAPVDAALLGEHVEALPRYAFTRDQLLCVRTSEGLDGLCWTGGNVVPFRVAPRAAPALAEAVRSGRRRYSSIVGPAEDVLALWEQLRQDGPVPREVREDQPSMMIDHDPLLPPEPKVRVCTSADLDVLLPACVAMFTEEVGYSPLQSGGSYERRIRSLVDGGRALAWIETTASGPQVIFKAEIGTVAFGVAQVQGVWVHPDYRGRGFAATGMAAVVAHTRERMAPVVSLYVNSYNTRALAAYDAVGFRRVGTYATVLF</sequence>
<evidence type="ECO:0000313" key="3">
    <source>
        <dbReference type="Proteomes" id="UP000593758"/>
    </source>
</evidence>
<dbReference type="Proteomes" id="UP000593758">
    <property type="component" value="Chromosome"/>
</dbReference>
<proteinExistence type="predicted"/>
<feature type="domain" description="N-acetyltransferase" evidence="1">
    <location>
        <begin position="142"/>
        <end position="285"/>
    </location>
</feature>
<dbReference type="KEGG" id="halt:IM660_07560"/>
<dbReference type="CDD" id="cd04301">
    <property type="entry name" value="NAT_SF"/>
    <property type="match status" value="1"/>
</dbReference>
<dbReference type="Gene3D" id="3.40.630.30">
    <property type="match status" value="1"/>
</dbReference>
<dbReference type="EMBL" id="CP063169">
    <property type="protein sequence ID" value="QOR72651.1"/>
    <property type="molecule type" value="Genomic_DNA"/>
</dbReference>
<reference evidence="2 3" key="1">
    <citation type="submission" date="2020-10" db="EMBL/GenBank/DDBJ databases">
        <title>Haloactinobacterium sp. RN3S43, a bacterium isolated from saline soil.</title>
        <authorList>
            <person name="Sun J.-Q."/>
        </authorList>
    </citation>
    <scope>NUCLEOTIDE SEQUENCE [LARGE SCALE GENOMIC DNA]</scope>
    <source>
        <strain evidence="2 3">RN3S43</strain>
    </source>
</reference>
<dbReference type="PANTHER" id="PTHR43072:SF54">
    <property type="entry name" value="GCN5-RELATED N-ACETYLTRANSFERASE"/>
    <property type="match status" value="1"/>
</dbReference>
<protein>
    <submittedName>
        <fullName evidence="2">GNAT family N-acetyltransferase</fullName>
    </submittedName>
</protein>
<name>A0A7M1SYS6_9MICO</name>
<evidence type="ECO:0000313" key="2">
    <source>
        <dbReference type="EMBL" id="QOR72651.1"/>
    </source>
</evidence>